<dbReference type="RefSeq" id="WP_231461205.1">
    <property type="nucleotide sequence ID" value="NZ_JAJOHW010000024.1"/>
</dbReference>
<name>A0ABV8ZU26_9NEIS</name>
<organism evidence="1 2">
    <name type="scientific">Chromobacterium aquaticum</name>
    <dbReference type="NCBI Taxonomy" id="467180"/>
    <lineage>
        <taxon>Bacteria</taxon>
        <taxon>Pseudomonadati</taxon>
        <taxon>Pseudomonadota</taxon>
        <taxon>Betaproteobacteria</taxon>
        <taxon>Neisseriales</taxon>
        <taxon>Chromobacteriaceae</taxon>
        <taxon>Chromobacterium</taxon>
    </lineage>
</organism>
<proteinExistence type="predicted"/>
<reference evidence="2" key="1">
    <citation type="journal article" date="2019" name="Int. J. Syst. Evol. Microbiol.">
        <title>The Global Catalogue of Microorganisms (GCM) 10K type strain sequencing project: providing services to taxonomists for standard genome sequencing and annotation.</title>
        <authorList>
            <consortium name="The Broad Institute Genomics Platform"/>
            <consortium name="The Broad Institute Genome Sequencing Center for Infectious Disease"/>
            <person name="Wu L."/>
            <person name="Ma J."/>
        </authorList>
    </citation>
    <scope>NUCLEOTIDE SEQUENCE [LARGE SCALE GENOMIC DNA]</scope>
    <source>
        <strain evidence="2">CGMCC 4.7608</strain>
    </source>
</reference>
<accession>A0ABV8ZU26</accession>
<gene>
    <name evidence="1" type="ORF">ACFO0R_14195</name>
</gene>
<keyword evidence="2" id="KW-1185">Reference proteome</keyword>
<evidence type="ECO:0000313" key="2">
    <source>
        <dbReference type="Proteomes" id="UP001595999"/>
    </source>
</evidence>
<comment type="caution">
    <text evidence="1">The sequence shown here is derived from an EMBL/GenBank/DDBJ whole genome shotgun (WGS) entry which is preliminary data.</text>
</comment>
<protein>
    <submittedName>
        <fullName evidence="1">Uncharacterized protein</fullName>
    </submittedName>
</protein>
<sequence length="128" mass="14681">MHRHTTSFSHKNPCNAPLQTDERRCISVLKNLKTKLKFNLSNLNSKAKAMTKASIYIVIFLAIRTPTVYANNDDNAGAQTMEGELISSPIESHNDEEYEAISPMPRKTMSHDEWLQWWCSQHPGFCRD</sequence>
<evidence type="ECO:0000313" key="1">
    <source>
        <dbReference type="EMBL" id="MFC4490765.1"/>
    </source>
</evidence>
<dbReference type="Proteomes" id="UP001595999">
    <property type="component" value="Unassembled WGS sequence"/>
</dbReference>
<dbReference type="EMBL" id="JBHSEK010000008">
    <property type="protein sequence ID" value="MFC4490765.1"/>
    <property type="molecule type" value="Genomic_DNA"/>
</dbReference>